<evidence type="ECO:0000313" key="6">
    <source>
        <dbReference type="Proteomes" id="UP000468687"/>
    </source>
</evidence>
<dbReference type="GO" id="GO:0004499">
    <property type="term" value="F:N,N-dimethylaniline monooxygenase activity"/>
    <property type="evidence" value="ECO:0007669"/>
    <property type="project" value="InterPro"/>
</dbReference>
<dbReference type="EMBL" id="JAAGXA010000001">
    <property type="protein sequence ID" value="NEN76814.1"/>
    <property type="molecule type" value="Genomic_DNA"/>
</dbReference>
<dbReference type="GO" id="GO:0050661">
    <property type="term" value="F:NADP binding"/>
    <property type="evidence" value="ECO:0007669"/>
    <property type="project" value="InterPro"/>
</dbReference>
<dbReference type="AlphaFoldDB" id="A0A6P0HEN3"/>
<dbReference type="PANTHER" id="PTHR42877:SF4">
    <property type="entry name" value="FAD_NAD(P)-BINDING DOMAIN-CONTAINING PROTEIN-RELATED"/>
    <property type="match status" value="1"/>
</dbReference>
<dbReference type="Pfam" id="PF00743">
    <property type="entry name" value="FMO-like"/>
    <property type="match status" value="1"/>
</dbReference>
<keyword evidence="2" id="KW-0285">Flavoprotein</keyword>
<keyword evidence="3" id="KW-0274">FAD</keyword>
<evidence type="ECO:0000256" key="4">
    <source>
        <dbReference type="ARBA" id="ARBA00023002"/>
    </source>
</evidence>
<protein>
    <submittedName>
        <fullName evidence="5">NAD(P)/FAD-dependent oxidoreductase</fullName>
    </submittedName>
</protein>
<dbReference type="PANTHER" id="PTHR42877">
    <property type="entry name" value="L-ORNITHINE N(5)-MONOOXYGENASE-RELATED"/>
    <property type="match status" value="1"/>
</dbReference>
<dbReference type="Proteomes" id="UP000468687">
    <property type="component" value="Unassembled WGS sequence"/>
</dbReference>
<evidence type="ECO:0000256" key="1">
    <source>
        <dbReference type="ARBA" id="ARBA00010139"/>
    </source>
</evidence>
<dbReference type="InterPro" id="IPR020946">
    <property type="entry name" value="Flavin_mOase-like"/>
</dbReference>
<accession>A0A6P0HEN3</accession>
<dbReference type="InterPro" id="IPR051209">
    <property type="entry name" value="FAD-bind_Monooxygenase_sf"/>
</dbReference>
<dbReference type="Gene3D" id="3.50.50.60">
    <property type="entry name" value="FAD/NAD(P)-binding domain"/>
    <property type="match status" value="3"/>
</dbReference>
<dbReference type="RefSeq" id="WP_163770182.1">
    <property type="nucleotide sequence ID" value="NZ_JAAGXA010000001.1"/>
</dbReference>
<dbReference type="InterPro" id="IPR036188">
    <property type="entry name" value="FAD/NAD-bd_sf"/>
</dbReference>
<comment type="caution">
    <text evidence="5">The sequence shown here is derived from an EMBL/GenBank/DDBJ whole genome shotgun (WGS) entry which is preliminary data.</text>
</comment>
<sequence length="504" mass="54164">MTDPSPARPGPPGGPTPLRAVVVGAGFAGLAAALRLRDAGLDVVVLERADDVGGVWRDNTYPGAACDVPSALYSFSFDSNPGWRRFYSEQPDILAYLRDVADRRGVRDLLRTRTTAVAVTYDDDTGRWDVELDSGEHLEADLVVPAVGQLSEPVVPDLPGLADFAGPAFHSATWRHDVDLTGKRVVVVGTGASAIQFVPRVADVAASVTVLQRSAPYVVPKPDGVYPAPVRALLVRSALARKVERRAVWHLSEWLNGALTGEIPGSRLPGALRRLWGWQLRRSVRDPELRARLEPTDPLGCKRLLFSNEWYAALDRPHVDVVTAGVAHVVADGVVDEDGRHHPADVVIWGTGFAATDFLRGLEVTGRDGRRLADHWADGATAHLGVTVPGFPGLAIMYGPNTNLGGSSILGMLEPQAEYVAQLAAGIAEARERGALGLDVRPETAATYDAEVQQRLAGSVWAGCASWYRTDGDGRITTNWPGTVAEYQRRLAVLAPADFEEVKA</sequence>
<dbReference type="SUPFAM" id="SSF51905">
    <property type="entry name" value="FAD/NAD(P)-binding domain"/>
    <property type="match status" value="2"/>
</dbReference>
<evidence type="ECO:0000256" key="2">
    <source>
        <dbReference type="ARBA" id="ARBA00022630"/>
    </source>
</evidence>
<gene>
    <name evidence="5" type="ORF">G3T38_00825</name>
</gene>
<keyword evidence="6" id="KW-1185">Reference proteome</keyword>
<evidence type="ECO:0000313" key="5">
    <source>
        <dbReference type="EMBL" id="NEN76814.1"/>
    </source>
</evidence>
<comment type="similarity">
    <text evidence="1">Belongs to the FAD-binding monooxygenase family.</text>
</comment>
<reference evidence="5 6" key="1">
    <citation type="journal article" date="2014" name="Int. J. Syst. Evol. Microbiol.">
        <title>Nocardioides zeae sp. nov., isolated from the stem of Zea mays.</title>
        <authorList>
            <person name="Glaeser S.P."/>
            <person name="McInroy J.A."/>
            <person name="Busse H.J."/>
            <person name="Kampfer P."/>
        </authorList>
    </citation>
    <scope>NUCLEOTIDE SEQUENCE [LARGE SCALE GENOMIC DNA]</scope>
    <source>
        <strain evidence="5 6">JCM 30728</strain>
    </source>
</reference>
<name>A0A6P0HEN3_9ACTN</name>
<dbReference type="PRINTS" id="PR00370">
    <property type="entry name" value="FMOXYGENASE"/>
</dbReference>
<dbReference type="InterPro" id="IPR000960">
    <property type="entry name" value="Flavin_mOase"/>
</dbReference>
<dbReference type="GO" id="GO:0050660">
    <property type="term" value="F:flavin adenine dinucleotide binding"/>
    <property type="evidence" value="ECO:0007669"/>
    <property type="project" value="InterPro"/>
</dbReference>
<proteinExistence type="inferred from homology"/>
<keyword evidence="4" id="KW-0560">Oxidoreductase</keyword>
<organism evidence="5 6">
    <name type="scientific">Nocardioides zeae</name>
    <dbReference type="NCBI Taxonomy" id="1457234"/>
    <lineage>
        <taxon>Bacteria</taxon>
        <taxon>Bacillati</taxon>
        <taxon>Actinomycetota</taxon>
        <taxon>Actinomycetes</taxon>
        <taxon>Propionibacteriales</taxon>
        <taxon>Nocardioidaceae</taxon>
        <taxon>Nocardioides</taxon>
    </lineage>
</organism>
<evidence type="ECO:0000256" key="3">
    <source>
        <dbReference type="ARBA" id="ARBA00022827"/>
    </source>
</evidence>